<proteinExistence type="predicted"/>
<reference evidence="2" key="1">
    <citation type="submission" date="2014-09" db="EMBL/GenBank/DDBJ databases">
        <authorList>
            <person name="Magalhaes I.L.F."/>
            <person name="Oliveira U."/>
            <person name="Santos F.R."/>
            <person name="Vidigal T.H.D.A."/>
            <person name="Brescovit A.D."/>
            <person name="Santos A.J."/>
        </authorList>
    </citation>
    <scope>NUCLEOTIDE SEQUENCE</scope>
    <source>
        <tissue evidence="2">Shoot tissue taken approximately 20 cm above the soil surface</tissue>
    </source>
</reference>
<keyword evidence="1" id="KW-0812">Transmembrane</keyword>
<reference evidence="2" key="2">
    <citation type="journal article" date="2015" name="Data Brief">
        <title>Shoot transcriptome of the giant reed, Arundo donax.</title>
        <authorList>
            <person name="Barrero R.A."/>
            <person name="Guerrero F.D."/>
            <person name="Moolhuijzen P."/>
            <person name="Goolsby J.A."/>
            <person name="Tidwell J."/>
            <person name="Bellgard S.E."/>
            <person name="Bellgard M.I."/>
        </authorList>
    </citation>
    <scope>NUCLEOTIDE SEQUENCE</scope>
    <source>
        <tissue evidence="2">Shoot tissue taken approximately 20 cm above the soil surface</tissue>
    </source>
</reference>
<keyword evidence="1" id="KW-0472">Membrane</keyword>
<accession>A0A0A9DUF5</accession>
<evidence type="ECO:0000313" key="2">
    <source>
        <dbReference type="EMBL" id="JAD90333.1"/>
    </source>
</evidence>
<organism evidence="2">
    <name type="scientific">Arundo donax</name>
    <name type="common">Giant reed</name>
    <name type="synonym">Donax arundinaceus</name>
    <dbReference type="NCBI Taxonomy" id="35708"/>
    <lineage>
        <taxon>Eukaryota</taxon>
        <taxon>Viridiplantae</taxon>
        <taxon>Streptophyta</taxon>
        <taxon>Embryophyta</taxon>
        <taxon>Tracheophyta</taxon>
        <taxon>Spermatophyta</taxon>
        <taxon>Magnoliopsida</taxon>
        <taxon>Liliopsida</taxon>
        <taxon>Poales</taxon>
        <taxon>Poaceae</taxon>
        <taxon>PACMAD clade</taxon>
        <taxon>Arundinoideae</taxon>
        <taxon>Arundineae</taxon>
        <taxon>Arundo</taxon>
    </lineage>
</organism>
<keyword evidence="1" id="KW-1133">Transmembrane helix</keyword>
<dbReference type="AlphaFoldDB" id="A0A0A9DUF5"/>
<evidence type="ECO:0000256" key="1">
    <source>
        <dbReference type="SAM" id="Phobius"/>
    </source>
</evidence>
<dbReference type="EMBL" id="GBRH01207562">
    <property type="protein sequence ID" value="JAD90333.1"/>
    <property type="molecule type" value="Transcribed_RNA"/>
</dbReference>
<protein>
    <submittedName>
        <fullName evidence="2">Uncharacterized protein</fullName>
    </submittedName>
</protein>
<feature type="transmembrane region" description="Helical" evidence="1">
    <location>
        <begin position="71"/>
        <end position="96"/>
    </location>
</feature>
<name>A0A0A9DUF5_ARUDO</name>
<sequence>MFQSRTCQRDMGSSGGPIQGQTILHKLRSTELINSMSGEWSVGLCSCFGDVYTCMQSSFSVLLMLHVSEQYMFHFIPGIAGCLTCWCPVLHLAVLLRLWTEAPHVGVPLIFFSCLQKKPSISLTDSPPCFQPAA</sequence>